<gene>
    <name evidence="2" type="ORF">QF035_009230</name>
</gene>
<dbReference type="Proteomes" id="UP001230328">
    <property type="component" value="Unassembled WGS sequence"/>
</dbReference>
<name>A0ABU0T766_9ACTN</name>
<feature type="region of interest" description="Disordered" evidence="1">
    <location>
        <begin position="49"/>
        <end position="99"/>
    </location>
</feature>
<sequence>MPSSQRFIRSSPPFIACRKASQCRRASTRFDAVAVVRVGQRIALVQQSRQREIHAERPTAADGVERDPGKGLRGDGTTDIPPEPDAGRETLGVAALPWR</sequence>
<evidence type="ECO:0000313" key="3">
    <source>
        <dbReference type="Proteomes" id="UP001230328"/>
    </source>
</evidence>
<evidence type="ECO:0000313" key="2">
    <source>
        <dbReference type="EMBL" id="MDQ1031648.1"/>
    </source>
</evidence>
<dbReference type="RefSeq" id="WP_307527925.1">
    <property type="nucleotide sequence ID" value="NZ_JAUSZI010000002.1"/>
</dbReference>
<evidence type="ECO:0000256" key="1">
    <source>
        <dbReference type="SAM" id="MobiDB-lite"/>
    </source>
</evidence>
<dbReference type="EMBL" id="JAUSZI010000002">
    <property type="protein sequence ID" value="MDQ1031648.1"/>
    <property type="molecule type" value="Genomic_DNA"/>
</dbReference>
<comment type="caution">
    <text evidence="2">The sequence shown here is derived from an EMBL/GenBank/DDBJ whole genome shotgun (WGS) entry which is preliminary data.</text>
</comment>
<feature type="compositionally biased region" description="Basic and acidic residues" evidence="1">
    <location>
        <begin position="49"/>
        <end position="73"/>
    </location>
</feature>
<organism evidence="2 3">
    <name type="scientific">Streptomyces umbrinus</name>
    <dbReference type="NCBI Taxonomy" id="67370"/>
    <lineage>
        <taxon>Bacteria</taxon>
        <taxon>Bacillati</taxon>
        <taxon>Actinomycetota</taxon>
        <taxon>Actinomycetes</taxon>
        <taxon>Kitasatosporales</taxon>
        <taxon>Streptomycetaceae</taxon>
        <taxon>Streptomyces</taxon>
        <taxon>Streptomyces phaeochromogenes group</taxon>
    </lineage>
</organism>
<keyword evidence="3" id="KW-1185">Reference proteome</keyword>
<accession>A0ABU0T766</accession>
<protein>
    <submittedName>
        <fullName evidence="2">Uncharacterized protein</fullName>
    </submittedName>
</protein>
<reference evidence="2 3" key="1">
    <citation type="submission" date="2023-07" db="EMBL/GenBank/DDBJ databases">
        <title>Comparative genomics of wheat-associated soil bacteria to identify genetic determinants of phenazine resistance.</title>
        <authorList>
            <person name="Mouncey N."/>
        </authorList>
    </citation>
    <scope>NUCLEOTIDE SEQUENCE [LARGE SCALE GENOMIC DNA]</scope>
    <source>
        <strain evidence="2 3">V2I4</strain>
    </source>
</reference>
<proteinExistence type="predicted"/>